<protein>
    <submittedName>
        <fullName evidence="1">Uncharacterized protein</fullName>
    </submittedName>
</protein>
<dbReference type="EMBL" id="DSRU01000136">
    <property type="protein sequence ID" value="HFM98019.1"/>
    <property type="molecule type" value="Genomic_DNA"/>
</dbReference>
<organism evidence="1">
    <name type="scientific">Oscillatoriales cyanobacterium SpSt-418</name>
    <dbReference type="NCBI Taxonomy" id="2282169"/>
    <lineage>
        <taxon>Bacteria</taxon>
        <taxon>Bacillati</taxon>
        <taxon>Cyanobacteriota</taxon>
        <taxon>Cyanophyceae</taxon>
        <taxon>Oscillatoriophycideae</taxon>
        <taxon>Oscillatoriales</taxon>
    </lineage>
</organism>
<evidence type="ECO:0000313" key="1">
    <source>
        <dbReference type="EMBL" id="HFM98019.1"/>
    </source>
</evidence>
<proteinExistence type="predicted"/>
<gene>
    <name evidence="1" type="ORF">ENR64_09750</name>
</gene>
<reference evidence="1" key="1">
    <citation type="journal article" date="2020" name="mSystems">
        <title>Genome- and Community-Level Interaction Insights into Carbon Utilization and Element Cycling Functions of Hydrothermarchaeota in Hydrothermal Sediment.</title>
        <authorList>
            <person name="Zhou Z."/>
            <person name="Liu Y."/>
            <person name="Xu W."/>
            <person name="Pan J."/>
            <person name="Luo Z.H."/>
            <person name="Li M."/>
        </authorList>
    </citation>
    <scope>NUCLEOTIDE SEQUENCE [LARGE SCALE GENOMIC DNA]</scope>
    <source>
        <strain evidence="1">SpSt-418</strain>
    </source>
</reference>
<comment type="caution">
    <text evidence="1">The sequence shown here is derived from an EMBL/GenBank/DDBJ whole genome shotgun (WGS) entry which is preliminary data.</text>
</comment>
<name>A0A7C3PF45_9CYAN</name>
<sequence length="67" mass="7491">MSLPSALNPKRIDLKTAIAALLPLLHNFGELPQYFTSSVSVWQEFLPRRNTSSLRVKSASLQHLTKA</sequence>
<dbReference type="AlphaFoldDB" id="A0A7C3PF45"/>
<accession>A0A7C3PF45</accession>